<dbReference type="InterPro" id="IPR002933">
    <property type="entry name" value="Peptidase_M20"/>
</dbReference>
<dbReference type="AlphaFoldDB" id="A0A848NII2"/>
<dbReference type="SUPFAM" id="SSF53187">
    <property type="entry name" value="Zn-dependent exopeptidases"/>
    <property type="match status" value="1"/>
</dbReference>
<accession>A0A848NII2</accession>
<evidence type="ECO:0000313" key="5">
    <source>
        <dbReference type="Proteomes" id="UP000542405"/>
    </source>
</evidence>
<sequence>MSDTLIQPVLAHLDERQPLIAHWLKAFLRIPSVSADPAFAAHMTQARDFLCERLRREGLHKVQLLDGGGEPAVYGEWLGAPGKPTLLIYGHYDVQPADPLELWRTPPFEPTQVGDRLYARGASDVKGSTTVALEVVFAFLATLRSCPVNIKVFIEGEEETGSPTLRALIQRHGALLAADAVLSADGGRASAQVPTINTGA</sequence>
<evidence type="ECO:0000256" key="2">
    <source>
        <dbReference type="ARBA" id="ARBA00022723"/>
    </source>
</evidence>
<dbReference type="GO" id="GO:0008233">
    <property type="term" value="F:peptidase activity"/>
    <property type="evidence" value="ECO:0007669"/>
    <property type="project" value="UniProtKB-KW"/>
</dbReference>
<dbReference type="GO" id="GO:0046872">
    <property type="term" value="F:metal ion binding"/>
    <property type="evidence" value="ECO:0007669"/>
    <property type="project" value="UniProtKB-KW"/>
</dbReference>
<gene>
    <name evidence="4" type="ORF">HGQ98_23150</name>
</gene>
<dbReference type="Gene3D" id="3.40.630.10">
    <property type="entry name" value="Zn peptidases"/>
    <property type="match status" value="1"/>
</dbReference>
<evidence type="ECO:0000256" key="3">
    <source>
        <dbReference type="ARBA" id="ARBA00022801"/>
    </source>
</evidence>
<feature type="non-terminal residue" evidence="4">
    <location>
        <position position="200"/>
    </location>
</feature>
<evidence type="ECO:0000256" key="1">
    <source>
        <dbReference type="ARBA" id="ARBA00022670"/>
    </source>
</evidence>
<keyword evidence="1" id="KW-0645">Protease</keyword>
<dbReference type="InterPro" id="IPR051458">
    <property type="entry name" value="Cyt/Met_Dipeptidase"/>
</dbReference>
<reference evidence="4 5" key="1">
    <citation type="submission" date="2020-04" db="EMBL/GenBank/DDBJ databases">
        <title>Achromobacter ruhlandii genome sequencing and assembly.</title>
        <authorList>
            <person name="Martins R.C.R."/>
            <person name="Perdigao-Neto L.V."/>
            <person name="Levin A.S.S."/>
            <person name="Costa S.F."/>
        </authorList>
    </citation>
    <scope>NUCLEOTIDE SEQUENCE [LARGE SCALE GENOMIC DNA]</scope>
    <source>
        <strain evidence="4 5">9035ralo</strain>
    </source>
</reference>
<dbReference type="EMBL" id="JABBZE010000376">
    <property type="protein sequence ID" value="NMU92508.1"/>
    <property type="molecule type" value="Genomic_DNA"/>
</dbReference>
<dbReference type="PANTHER" id="PTHR43270:SF12">
    <property type="entry name" value="SUCCINYL-DIAMINOPIMELATE DESUCCINYLASE"/>
    <property type="match status" value="1"/>
</dbReference>
<dbReference type="GO" id="GO:0006508">
    <property type="term" value="P:proteolysis"/>
    <property type="evidence" value="ECO:0007669"/>
    <property type="project" value="UniProtKB-KW"/>
</dbReference>
<keyword evidence="3" id="KW-0378">Hydrolase</keyword>
<dbReference type="Pfam" id="PF01546">
    <property type="entry name" value="Peptidase_M20"/>
    <property type="match status" value="1"/>
</dbReference>
<evidence type="ECO:0000313" key="4">
    <source>
        <dbReference type="EMBL" id="NMU92508.1"/>
    </source>
</evidence>
<protein>
    <submittedName>
        <fullName evidence="4">M20 family dipeptidase</fullName>
    </submittedName>
</protein>
<dbReference type="RefSeq" id="WP_169537503.1">
    <property type="nucleotide sequence ID" value="NZ_JABBZE010000376.1"/>
</dbReference>
<proteinExistence type="predicted"/>
<comment type="caution">
    <text evidence="4">The sequence shown here is derived from an EMBL/GenBank/DDBJ whole genome shotgun (WGS) entry which is preliminary data.</text>
</comment>
<dbReference type="PANTHER" id="PTHR43270">
    <property type="entry name" value="BETA-ALA-HIS DIPEPTIDASE"/>
    <property type="match status" value="1"/>
</dbReference>
<keyword evidence="2" id="KW-0479">Metal-binding</keyword>
<organism evidence="4 5">
    <name type="scientific">Achromobacter ruhlandii</name>
    <dbReference type="NCBI Taxonomy" id="72557"/>
    <lineage>
        <taxon>Bacteria</taxon>
        <taxon>Pseudomonadati</taxon>
        <taxon>Pseudomonadota</taxon>
        <taxon>Betaproteobacteria</taxon>
        <taxon>Burkholderiales</taxon>
        <taxon>Alcaligenaceae</taxon>
        <taxon>Achromobacter</taxon>
    </lineage>
</organism>
<name>A0A848NII2_9BURK</name>
<dbReference type="Proteomes" id="UP000542405">
    <property type="component" value="Unassembled WGS sequence"/>
</dbReference>